<proteinExistence type="predicted"/>
<evidence type="ECO:0000313" key="3">
    <source>
        <dbReference type="Proteomes" id="UP000192477"/>
    </source>
</evidence>
<feature type="transmembrane region" description="Helical" evidence="1">
    <location>
        <begin position="12"/>
        <end position="30"/>
    </location>
</feature>
<feature type="transmembrane region" description="Helical" evidence="1">
    <location>
        <begin position="42"/>
        <end position="60"/>
    </location>
</feature>
<dbReference type="STRING" id="112904.BH747_08935"/>
<dbReference type="Proteomes" id="UP000192477">
    <property type="component" value="Unassembled WGS sequence"/>
</dbReference>
<protein>
    <submittedName>
        <fullName evidence="2">Uncharacterized protein</fullName>
    </submittedName>
</protein>
<name>A0A1V8YBN5_9ENTE</name>
<organism evidence="2 3">
    <name type="scientific">Enterococcus villorum</name>
    <dbReference type="NCBI Taxonomy" id="112904"/>
    <lineage>
        <taxon>Bacteria</taxon>
        <taxon>Bacillati</taxon>
        <taxon>Bacillota</taxon>
        <taxon>Bacilli</taxon>
        <taxon>Lactobacillales</taxon>
        <taxon>Enterococcaceae</taxon>
        <taxon>Enterococcus</taxon>
    </lineage>
</organism>
<comment type="caution">
    <text evidence="2">The sequence shown here is derived from an EMBL/GenBank/DDBJ whole genome shotgun (WGS) entry which is preliminary data.</text>
</comment>
<keyword evidence="1" id="KW-0812">Transmembrane</keyword>
<dbReference type="EMBL" id="MJEA01000008">
    <property type="protein sequence ID" value="OQO70024.1"/>
    <property type="molecule type" value="Genomic_DNA"/>
</dbReference>
<reference evidence="2 3" key="1">
    <citation type="journal article" date="2017" name="BMC Microbiol.">
        <title>Comparative genomics of Enterococcus spp. isolated from bovine feces.</title>
        <authorList>
            <person name="Beukers A.G."/>
            <person name="Zaheer R."/>
            <person name="Goji N."/>
            <person name="Amoako K.K."/>
            <person name="Chaves A.V."/>
            <person name="Ward M.P."/>
            <person name="McAllister T.A."/>
        </authorList>
    </citation>
    <scope>NUCLEOTIDE SEQUENCE [LARGE SCALE GENOMIC DNA]</scope>
    <source>
        <strain evidence="2 3">F1129D 143</strain>
    </source>
</reference>
<sequence length="62" mass="7190">MEEGLVLYKKNAKTIFFVGIGNFLLAVYWLVLNFNEMHPTDVFIIGWLIVNFILLLNSTVKK</sequence>
<keyword evidence="1" id="KW-0472">Membrane</keyword>
<evidence type="ECO:0000313" key="2">
    <source>
        <dbReference type="EMBL" id="OQO70024.1"/>
    </source>
</evidence>
<gene>
    <name evidence="2" type="ORF">BH747_08935</name>
</gene>
<evidence type="ECO:0000256" key="1">
    <source>
        <dbReference type="SAM" id="Phobius"/>
    </source>
</evidence>
<accession>A0A1V8YBN5</accession>
<keyword evidence="1" id="KW-1133">Transmembrane helix</keyword>
<dbReference type="AlphaFoldDB" id="A0A1V8YBN5"/>